<dbReference type="SUPFAM" id="SSF52266">
    <property type="entry name" value="SGNH hydrolase"/>
    <property type="match status" value="1"/>
</dbReference>
<dbReference type="Proteomes" id="UP000701853">
    <property type="component" value="Chromosome 5"/>
</dbReference>
<keyword evidence="4" id="KW-0325">Glycoprotein</keyword>
<feature type="transmembrane region" description="Helical" evidence="5">
    <location>
        <begin position="7"/>
        <end position="29"/>
    </location>
</feature>
<dbReference type="InterPro" id="IPR035669">
    <property type="entry name" value="SGNH_plant_lipase-like"/>
</dbReference>
<evidence type="ECO:0000256" key="5">
    <source>
        <dbReference type="SAM" id="Phobius"/>
    </source>
</evidence>
<evidence type="ECO:0000313" key="7">
    <source>
        <dbReference type="Proteomes" id="UP000701853"/>
    </source>
</evidence>
<dbReference type="PANTHER" id="PTHR22835:SF683">
    <property type="entry name" value="OS05G0506800 PROTEIN"/>
    <property type="match status" value="1"/>
</dbReference>
<reference evidence="6 7" key="1">
    <citation type="journal article" date="2021" name="bioRxiv">
        <title>The Gossypium anomalum genome as a resource for cotton improvement and evolutionary analysis of hybrid incompatibility.</title>
        <authorList>
            <person name="Grover C.E."/>
            <person name="Yuan D."/>
            <person name="Arick M.A."/>
            <person name="Miller E.R."/>
            <person name="Hu G."/>
            <person name="Peterson D.G."/>
            <person name="Wendel J.F."/>
            <person name="Udall J.A."/>
        </authorList>
    </citation>
    <scope>NUCLEOTIDE SEQUENCE [LARGE SCALE GENOMIC DNA]</scope>
    <source>
        <strain evidence="6">JFW-Udall</strain>
        <tissue evidence="6">Leaf</tissue>
    </source>
</reference>
<accession>A0A8J5YQA4</accession>
<keyword evidence="5" id="KW-0812">Transmembrane</keyword>
<evidence type="ECO:0000313" key="6">
    <source>
        <dbReference type="EMBL" id="KAG8494516.1"/>
    </source>
</evidence>
<evidence type="ECO:0000256" key="4">
    <source>
        <dbReference type="ARBA" id="ARBA00023180"/>
    </source>
</evidence>
<keyword evidence="2" id="KW-0732">Signal</keyword>
<dbReference type="GO" id="GO:0016788">
    <property type="term" value="F:hydrolase activity, acting on ester bonds"/>
    <property type="evidence" value="ECO:0007669"/>
    <property type="project" value="InterPro"/>
</dbReference>
<evidence type="ECO:0000256" key="3">
    <source>
        <dbReference type="ARBA" id="ARBA00022801"/>
    </source>
</evidence>
<sequence length="416" mass="45858">MLFVIGRFYFITSPLLVFCISNMASFYSLCLSKQQLIGILLIIIFFSSSTAKGCYKSIISFGDSLADTGNWVILLQQNKPTPAFPPFGGTYFNRPTGRCCDGRLIVDFFAQKLGLPLVPPYFRDANCSNCRKFRKGVNFAVVGATALDNAYLARKGIINELTNVSLGVQLGLLKTLLPSLCSSSSGKYLQMLLFLPNNQKSCNEFLNNSLILMGEIGGNEFNLAFVQGISTEVIGGLVPEVIKAISAAIEELIELGAMTFVVPGTIPLGCLPVLLTRFQTPNKQAYDRYGCLIWLNDFAHYYNEYLKKELESMRRLHPRINFIYADYYQASMPLYLSPRSFGFKSTLTACCGGEGPYNVNVTLSCGDPGTKSCDDPSSYVNWDGAHFTDEAHRVISNGLLDGSCTIPRFEFPSCAS</sequence>
<dbReference type="EMBL" id="JAHUZN010000005">
    <property type="protein sequence ID" value="KAG8494516.1"/>
    <property type="molecule type" value="Genomic_DNA"/>
</dbReference>
<name>A0A8J5YQA4_9ROSI</name>
<keyword evidence="7" id="KW-1185">Reference proteome</keyword>
<keyword evidence="5" id="KW-1133">Transmembrane helix</keyword>
<dbReference type="AlphaFoldDB" id="A0A8J5YQA4"/>
<dbReference type="OrthoDB" id="1600564at2759"/>
<feature type="transmembrane region" description="Helical" evidence="5">
    <location>
        <begin position="35"/>
        <end position="55"/>
    </location>
</feature>
<dbReference type="Pfam" id="PF00657">
    <property type="entry name" value="Lipase_GDSL"/>
    <property type="match status" value="1"/>
</dbReference>
<dbReference type="InterPro" id="IPR001087">
    <property type="entry name" value="GDSL"/>
</dbReference>
<dbReference type="Gene3D" id="3.40.50.1110">
    <property type="entry name" value="SGNH hydrolase"/>
    <property type="match status" value="1"/>
</dbReference>
<evidence type="ECO:0000256" key="2">
    <source>
        <dbReference type="ARBA" id="ARBA00022729"/>
    </source>
</evidence>
<organism evidence="6 7">
    <name type="scientific">Gossypium anomalum</name>
    <dbReference type="NCBI Taxonomy" id="47600"/>
    <lineage>
        <taxon>Eukaryota</taxon>
        <taxon>Viridiplantae</taxon>
        <taxon>Streptophyta</taxon>
        <taxon>Embryophyta</taxon>
        <taxon>Tracheophyta</taxon>
        <taxon>Spermatophyta</taxon>
        <taxon>Magnoliopsida</taxon>
        <taxon>eudicotyledons</taxon>
        <taxon>Gunneridae</taxon>
        <taxon>Pentapetalae</taxon>
        <taxon>rosids</taxon>
        <taxon>malvids</taxon>
        <taxon>Malvales</taxon>
        <taxon>Malvaceae</taxon>
        <taxon>Malvoideae</taxon>
        <taxon>Gossypium</taxon>
    </lineage>
</organism>
<keyword evidence="3" id="KW-0378">Hydrolase</keyword>
<proteinExistence type="inferred from homology"/>
<comment type="similarity">
    <text evidence="1">Belongs to the 'GDSL' lipolytic enzyme family.</text>
</comment>
<dbReference type="InterPro" id="IPR036514">
    <property type="entry name" value="SGNH_hydro_sf"/>
</dbReference>
<protein>
    <submittedName>
        <fullName evidence="6">Uncharacterized protein</fullName>
    </submittedName>
</protein>
<gene>
    <name evidence="6" type="ORF">CXB51_012225</name>
</gene>
<dbReference type="PANTHER" id="PTHR22835">
    <property type="entry name" value="ZINC FINGER FYVE DOMAIN CONTAINING PROTEIN"/>
    <property type="match status" value="1"/>
</dbReference>
<evidence type="ECO:0000256" key="1">
    <source>
        <dbReference type="ARBA" id="ARBA00008668"/>
    </source>
</evidence>
<dbReference type="CDD" id="cd01837">
    <property type="entry name" value="SGNH_plant_lipase_like"/>
    <property type="match status" value="1"/>
</dbReference>
<comment type="caution">
    <text evidence="6">The sequence shown here is derived from an EMBL/GenBank/DDBJ whole genome shotgun (WGS) entry which is preliminary data.</text>
</comment>
<keyword evidence="5" id="KW-0472">Membrane</keyword>